<feature type="transmembrane region" description="Helical" evidence="1">
    <location>
        <begin position="12"/>
        <end position="33"/>
    </location>
</feature>
<evidence type="ECO:0000313" key="2">
    <source>
        <dbReference type="EMBL" id="OGK50709.1"/>
    </source>
</evidence>
<name>A0A1F7J539_9BACT</name>
<evidence type="ECO:0000256" key="1">
    <source>
        <dbReference type="SAM" id="Phobius"/>
    </source>
</evidence>
<reference evidence="2 3" key="1">
    <citation type="journal article" date="2016" name="Nat. Commun.">
        <title>Thousands of microbial genomes shed light on interconnected biogeochemical processes in an aquifer system.</title>
        <authorList>
            <person name="Anantharaman K."/>
            <person name="Brown C.T."/>
            <person name="Hug L.A."/>
            <person name="Sharon I."/>
            <person name="Castelle C.J."/>
            <person name="Probst A.J."/>
            <person name="Thomas B.C."/>
            <person name="Singh A."/>
            <person name="Wilkins M.J."/>
            <person name="Karaoz U."/>
            <person name="Brodie E.L."/>
            <person name="Williams K.H."/>
            <person name="Hubbard S.S."/>
            <person name="Banfield J.F."/>
        </authorList>
    </citation>
    <scope>NUCLEOTIDE SEQUENCE [LARGE SCALE GENOMIC DNA]</scope>
</reference>
<comment type="caution">
    <text evidence="2">The sequence shown here is derived from an EMBL/GenBank/DDBJ whole genome shotgun (WGS) entry which is preliminary data.</text>
</comment>
<proteinExistence type="predicted"/>
<evidence type="ECO:0008006" key="4">
    <source>
        <dbReference type="Google" id="ProtNLM"/>
    </source>
</evidence>
<keyword evidence="1" id="KW-0472">Membrane</keyword>
<dbReference type="EMBL" id="MGAQ01000012">
    <property type="protein sequence ID" value="OGK50709.1"/>
    <property type="molecule type" value="Genomic_DNA"/>
</dbReference>
<keyword evidence="1" id="KW-0812">Transmembrane</keyword>
<dbReference type="AlphaFoldDB" id="A0A1F7J539"/>
<accession>A0A1F7J539</accession>
<gene>
    <name evidence="2" type="ORF">A3B50_04385</name>
</gene>
<organism evidence="2 3">
    <name type="scientific">Candidatus Roizmanbacteria bacterium RIFCSPLOWO2_01_FULL_40_42</name>
    <dbReference type="NCBI Taxonomy" id="1802066"/>
    <lineage>
        <taxon>Bacteria</taxon>
        <taxon>Candidatus Roizmaniibacteriota</taxon>
    </lineage>
</organism>
<dbReference type="Proteomes" id="UP000178558">
    <property type="component" value="Unassembled WGS sequence"/>
</dbReference>
<protein>
    <recommendedName>
        <fullName evidence="4">Copper type II ascorbate-dependent monooxygenase C-terminal domain-containing protein</fullName>
    </recommendedName>
</protein>
<keyword evidence="1" id="KW-1133">Transmembrane helix</keyword>
<sequence>MAKKKSTKRLLIKNSYIVVLCIFLAIFIGLAIFNGTVKVSKPSVVSISTEAIPELHPHKHGTGDSIFNKGHHEIAFSQVYRLPKGMWVKSFELKVKNSHRSTLHHALLFRVDQKDHACKNYYQAIFITSPENNHSPTVFPDDYAMYLPKGTPLVFEAMFHNPEPPLGVGKEFENVTAEIILKGVEDSLFQRFKKVDFYRVHISDNPCGNPLGDGETFEVPPNTTITKNRSLLGKAQTNIYKFSESGVILQMAGHIHSWDGGKRLDVHKSGKLIHTFTPYLETKDLWSWKNPFYSVLLRVKKNDEISISATYENPNSVPVQGAMGMMVFYFAKD</sequence>
<evidence type="ECO:0000313" key="3">
    <source>
        <dbReference type="Proteomes" id="UP000178558"/>
    </source>
</evidence>